<dbReference type="PaxDb" id="449447-MAE_39920"/>
<dbReference type="EnsemblBacteria" id="BAG03814">
    <property type="protein sequence ID" value="BAG03814"/>
    <property type="gene ID" value="MAE_39920"/>
</dbReference>
<dbReference type="AlphaFoldDB" id="B0JQU5"/>
<dbReference type="KEGG" id="mar:MAE_39920"/>
<name>B0JQU5_MICAN</name>
<dbReference type="EMBL" id="AP009552">
    <property type="protein sequence ID" value="BAG03814.1"/>
    <property type="molecule type" value="Genomic_DNA"/>
</dbReference>
<organism evidence="1 2">
    <name type="scientific">Microcystis aeruginosa (strain NIES-843 / IAM M-2473)</name>
    <dbReference type="NCBI Taxonomy" id="449447"/>
    <lineage>
        <taxon>Bacteria</taxon>
        <taxon>Bacillati</taxon>
        <taxon>Cyanobacteriota</taxon>
        <taxon>Cyanophyceae</taxon>
        <taxon>Oscillatoriophycideae</taxon>
        <taxon>Chroococcales</taxon>
        <taxon>Microcystaceae</taxon>
        <taxon>Microcystis</taxon>
    </lineage>
</organism>
<proteinExistence type="predicted"/>
<protein>
    <submittedName>
        <fullName evidence="1">Uncharacterized protein</fullName>
    </submittedName>
</protein>
<dbReference type="Proteomes" id="UP000001510">
    <property type="component" value="Chromosome"/>
</dbReference>
<evidence type="ECO:0000313" key="1">
    <source>
        <dbReference type="EMBL" id="BAG03814.1"/>
    </source>
</evidence>
<reference evidence="1 2" key="1">
    <citation type="journal article" date="2007" name="DNA Res.">
        <title>Complete genomic structure of the bloom-forming toxic cyanobacterium Microcystis aeruginosa NIES-843.</title>
        <authorList>
            <person name="Kaneko T."/>
            <person name="Nakajima N."/>
            <person name="Okamoto S."/>
            <person name="Suzuki I."/>
            <person name="Tanabe Y."/>
            <person name="Tamaoki M."/>
            <person name="Nakamura Y."/>
            <person name="Kasai F."/>
            <person name="Watanabe A."/>
            <person name="Kawashima K."/>
            <person name="Kishida Y."/>
            <person name="Ono A."/>
            <person name="Shimizu Y."/>
            <person name="Takahashi C."/>
            <person name="Minami C."/>
            <person name="Fujishiro T."/>
            <person name="Kohara M."/>
            <person name="Katoh M."/>
            <person name="Nakazaki N."/>
            <person name="Nakayama S."/>
            <person name="Yamada M."/>
            <person name="Tabata S."/>
            <person name="Watanabe M.M."/>
        </authorList>
    </citation>
    <scope>NUCLEOTIDE SEQUENCE [LARGE SCALE GENOMIC DNA]</scope>
    <source>
        <strain evidence="2">NIES-843 / IAM M-247</strain>
    </source>
</reference>
<gene>
    <name evidence="1" type="ordered locus">MAE_39920</name>
</gene>
<dbReference type="HOGENOM" id="CLU_2991680_0_0_3"/>
<evidence type="ECO:0000313" key="2">
    <source>
        <dbReference type="Proteomes" id="UP000001510"/>
    </source>
</evidence>
<sequence length="57" mass="6609">MRVLGFRYLSPRGQPLARCFCSMVPTRKLWVRKSLCSLCLCGSFLRFLVIFTANHPM</sequence>
<accession>B0JQU5</accession>
<keyword evidence="2" id="KW-1185">Reference proteome</keyword>